<evidence type="ECO:0000313" key="5">
    <source>
        <dbReference type="EMBL" id="SEH14733.1"/>
    </source>
</evidence>
<dbReference type="InterPro" id="IPR029058">
    <property type="entry name" value="AB_hydrolase_fold"/>
</dbReference>
<dbReference type="Proteomes" id="UP000222056">
    <property type="component" value="Unassembled WGS sequence"/>
</dbReference>
<dbReference type="SMART" id="SM00939">
    <property type="entry name" value="PepX_C"/>
    <property type="match status" value="1"/>
</dbReference>
<feature type="signal peptide" evidence="3">
    <location>
        <begin position="1"/>
        <end position="25"/>
    </location>
</feature>
<protein>
    <submittedName>
        <fullName evidence="5">Predicted acyl esterase</fullName>
    </submittedName>
</protein>
<sequence length="584" mass="62361">MRRFVIALAASAALCLSIAAPLAAAEPRPFGHPCQPLAGVRFCPTLSDDARVPSFDGVPLDVDVTLPASGEGPFPTIVMLHGWGGNKAMFESSDPNARYSNVWFARRGFMVVNYSARGWGRSCGLPASRTPNCARGWTHLADQRYEIRDTQYLLGLLVDQGLAAPRALGVTGISYGGIQSLELAFLRDRLRLPSGRLVAWRSPRGKRLAIAGAWARWGTADLAGSLTVNGRLGDSPRAAAGLSGDPLGVPKQSYITALFGVAAGSALLAPKGADPTADLVAWKAITDAALETAAARALVRQLTRLHSAAGLATRRSAAPLLIQNGWTDDLFPALDGIYAYRLAGSGRRAFAALQLGDLGHPRAQNKLAQDDLFTRQGLAFFERFLQGRARRLRSGSVTAFAVTCPASAAPLGPVTAPSWERLARRAWRISSPAQAEVTSSGGDPALGTAINPLSTGACKELPVSSGPGEYVLERTVPRRFLVMGLPRVAANVRASGGRAYLAARLWAVRDGKMILVGRGALRLRPRQQGRVSFQLFGTAWQFAPGDRVRLELLGRDAPFLRPNDEEGFRVEVSKVRLSLPLAGR</sequence>
<name>A0A1H6FXI9_THEAL</name>
<keyword evidence="3" id="KW-0732">Signal</keyword>
<dbReference type="Pfam" id="PF02129">
    <property type="entry name" value="Peptidase_S15"/>
    <property type="match status" value="1"/>
</dbReference>
<dbReference type="Gene3D" id="3.40.50.1820">
    <property type="entry name" value="alpha/beta hydrolase"/>
    <property type="match status" value="1"/>
</dbReference>
<organism evidence="5 6">
    <name type="scientific">Thermoleophilum album</name>
    <dbReference type="NCBI Taxonomy" id="29539"/>
    <lineage>
        <taxon>Bacteria</taxon>
        <taxon>Bacillati</taxon>
        <taxon>Actinomycetota</taxon>
        <taxon>Thermoleophilia</taxon>
        <taxon>Thermoleophilales</taxon>
        <taxon>Thermoleophilaceae</taxon>
        <taxon>Thermoleophilum</taxon>
    </lineage>
</organism>
<dbReference type="PANTHER" id="PTHR22946">
    <property type="entry name" value="DIENELACTONE HYDROLASE DOMAIN-CONTAINING PROTEIN-RELATED"/>
    <property type="match status" value="1"/>
</dbReference>
<evidence type="ECO:0000256" key="3">
    <source>
        <dbReference type="SAM" id="SignalP"/>
    </source>
</evidence>
<dbReference type="InterPro" id="IPR013736">
    <property type="entry name" value="Xaa-Pro_dipept_C"/>
</dbReference>
<reference evidence="6" key="1">
    <citation type="submission" date="2016-10" db="EMBL/GenBank/DDBJ databases">
        <authorList>
            <person name="Varghese N."/>
            <person name="Submissions S."/>
        </authorList>
    </citation>
    <scope>NUCLEOTIDE SEQUENCE [LARGE SCALE GENOMIC DNA]</scope>
    <source>
        <strain evidence="6">ATCC 35263</strain>
    </source>
</reference>
<dbReference type="Gene3D" id="2.60.120.260">
    <property type="entry name" value="Galactose-binding domain-like"/>
    <property type="match status" value="1"/>
</dbReference>
<evidence type="ECO:0000313" key="6">
    <source>
        <dbReference type="Proteomes" id="UP000222056"/>
    </source>
</evidence>
<dbReference type="PANTHER" id="PTHR22946:SF9">
    <property type="entry name" value="POLYKETIDE TRANSFERASE AF380"/>
    <property type="match status" value="1"/>
</dbReference>
<accession>A0A1H6FXI9</accession>
<dbReference type="AlphaFoldDB" id="A0A1H6FXI9"/>
<dbReference type="Pfam" id="PF08530">
    <property type="entry name" value="PepX_C"/>
    <property type="match status" value="1"/>
</dbReference>
<dbReference type="STRING" id="29539.SAMN02745716_1721"/>
<keyword evidence="2" id="KW-0378">Hydrolase</keyword>
<dbReference type="InterPro" id="IPR050261">
    <property type="entry name" value="FrsA_esterase"/>
</dbReference>
<dbReference type="OrthoDB" id="5240615at2"/>
<dbReference type="GO" id="GO:0008239">
    <property type="term" value="F:dipeptidyl-peptidase activity"/>
    <property type="evidence" value="ECO:0007669"/>
    <property type="project" value="InterPro"/>
</dbReference>
<dbReference type="GO" id="GO:0052689">
    <property type="term" value="F:carboxylic ester hydrolase activity"/>
    <property type="evidence" value="ECO:0007669"/>
    <property type="project" value="UniProtKB-ARBA"/>
</dbReference>
<comment type="similarity">
    <text evidence="1">Belongs to the AB hydrolase superfamily.</text>
</comment>
<keyword evidence="6" id="KW-1185">Reference proteome</keyword>
<evidence type="ECO:0000259" key="4">
    <source>
        <dbReference type="SMART" id="SM00939"/>
    </source>
</evidence>
<dbReference type="InterPro" id="IPR008979">
    <property type="entry name" value="Galactose-bd-like_sf"/>
</dbReference>
<evidence type="ECO:0000256" key="2">
    <source>
        <dbReference type="ARBA" id="ARBA00022801"/>
    </source>
</evidence>
<feature type="chain" id="PRO_5013924551" evidence="3">
    <location>
        <begin position="26"/>
        <end position="584"/>
    </location>
</feature>
<evidence type="ECO:0000256" key="1">
    <source>
        <dbReference type="ARBA" id="ARBA00008645"/>
    </source>
</evidence>
<dbReference type="SUPFAM" id="SSF53474">
    <property type="entry name" value="alpha/beta-Hydrolases"/>
    <property type="match status" value="1"/>
</dbReference>
<gene>
    <name evidence="5" type="ORF">SAMN02745716_1721</name>
</gene>
<dbReference type="RefSeq" id="WP_093118170.1">
    <property type="nucleotide sequence ID" value="NZ_FNWJ01000002.1"/>
</dbReference>
<proteinExistence type="inferred from homology"/>
<feature type="domain" description="Xaa-Pro dipeptidyl-peptidase C-terminal" evidence="4">
    <location>
        <begin position="378"/>
        <end position="578"/>
    </location>
</feature>
<dbReference type="EMBL" id="FNWJ01000002">
    <property type="protein sequence ID" value="SEH14733.1"/>
    <property type="molecule type" value="Genomic_DNA"/>
</dbReference>
<dbReference type="InterPro" id="IPR000383">
    <property type="entry name" value="Xaa-Pro-like_dom"/>
</dbReference>
<dbReference type="SUPFAM" id="SSF49785">
    <property type="entry name" value="Galactose-binding domain-like"/>
    <property type="match status" value="1"/>
</dbReference>